<dbReference type="EMBL" id="QPKB01000007">
    <property type="protein sequence ID" value="RWR88147.1"/>
    <property type="molecule type" value="Genomic_DNA"/>
</dbReference>
<dbReference type="PANTHER" id="PTHR31113">
    <property type="entry name" value="UPF0496 PROTEIN 3-RELATED"/>
    <property type="match status" value="1"/>
</dbReference>
<evidence type="ECO:0000256" key="5">
    <source>
        <dbReference type="ARBA" id="ARBA00023136"/>
    </source>
</evidence>
<accession>A0A3S3QP07</accession>
<feature type="region of interest" description="Disordered" evidence="6">
    <location>
        <begin position="395"/>
        <end position="433"/>
    </location>
</feature>
<organism evidence="9 10">
    <name type="scientific">Cinnamomum micranthum f. kanehirae</name>
    <dbReference type="NCBI Taxonomy" id="337451"/>
    <lineage>
        <taxon>Eukaryota</taxon>
        <taxon>Viridiplantae</taxon>
        <taxon>Streptophyta</taxon>
        <taxon>Embryophyta</taxon>
        <taxon>Tracheophyta</taxon>
        <taxon>Spermatophyta</taxon>
        <taxon>Magnoliopsida</taxon>
        <taxon>Magnoliidae</taxon>
        <taxon>Laurales</taxon>
        <taxon>Lauraceae</taxon>
        <taxon>Cinnamomum</taxon>
    </lineage>
</organism>
<evidence type="ECO:0000259" key="8">
    <source>
        <dbReference type="PROSITE" id="PS50846"/>
    </source>
</evidence>
<comment type="subcellular location">
    <subcellularLocation>
        <location evidence="1">Membrane</location>
    </subcellularLocation>
</comment>
<sequence>MGGSASKADSYEDNMKSNYKIEPSLGDMAGIIEEESKSTVSIISRAIESHTGIRTDQELCHLVDQFFSHSNSISAFCNEIESCLNRARDSQLNLRTAGQHFKEGRSDWALEELAKFFNYENPFTGLPEKLENVRQQQEKLAEKLMIYNKKIKKKRAIAMMGRIATGFIFTTFILSLFTCQVYAVYSGLLLTLPALAVATPATISAWAVLDKECKSYYDGLKRQQDLVGLMRDYGLIEKTNFDEIKMAAEKTGNLLQSLKVNAEFTLEGEEKVKIGFENIEKKMANFAKSIEKLGECVEKCSEDLKKGREEIQMRIGSKVVLKLNLHDDKGKQKAMMKVVLKLDLHDEKGRQKALISISSITGIKSIAMDMEEKKLTVIGDVNPVNILRKLSKVVRTEIQPKKEEEEEKDEPMKEDEKEEPKKEEPKKEGKKKE</sequence>
<dbReference type="STRING" id="337451.A0A3S3QP07"/>
<keyword evidence="5 7" id="KW-0472">Membrane</keyword>
<feature type="domain" description="HMA" evidence="8">
    <location>
        <begin position="335"/>
        <end position="401"/>
    </location>
</feature>
<evidence type="ECO:0000256" key="4">
    <source>
        <dbReference type="ARBA" id="ARBA00022989"/>
    </source>
</evidence>
<gene>
    <name evidence="9" type="ORF">CKAN_01713600</name>
</gene>
<comment type="caution">
    <text evidence="9">The sequence shown here is derived from an EMBL/GenBank/DDBJ whole genome shotgun (WGS) entry which is preliminary data.</text>
</comment>
<dbReference type="Pfam" id="PF00403">
    <property type="entry name" value="HMA"/>
    <property type="match status" value="1"/>
</dbReference>
<dbReference type="Gene3D" id="3.30.70.100">
    <property type="match status" value="1"/>
</dbReference>
<dbReference type="Pfam" id="PF05055">
    <property type="entry name" value="DUF677"/>
    <property type="match status" value="1"/>
</dbReference>
<evidence type="ECO:0000256" key="2">
    <source>
        <dbReference type="ARBA" id="ARBA00009074"/>
    </source>
</evidence>
<keyword evidence="4 7" id="KW-1133">Transmembrane helix</keyword>
<evidence type="ECO:0000256" key="3">
    <source>
        <dbReference type="ARBA" id="ARBA00022692"/>
    </source>
</evidence>
<reference evidence="9 10" key="1">
    <citation type="journal article" date="2019" name="Nat. Plants">
        <title>Stout camphor tree genome fills gaps in understanding of flowering plant genome evolution.</title>
        <authorList>
            <person name="Chaw S.M."/>
            <person name="Liu Y.C."/>
            <person name="Wu Y.W."/>
            <person name="Wang H.Y."/>
            <person name="Lin C.I."/>
            <person name="Wu C.S."/>
            <person name="Ke H.M."/>
            <person name="Chang L.Y."/>
            <person name="Hsu C.Y."/>
            <person name="Yang H.T."/>
            <person name="Sudianto E."/>
            <person name="Hsu M.H."/>
            <person name="Wu K.P."/>
            <person name="Wang L.N."/>
            <person name="Leebens-Mack J.H."/>
            <person name="Tsai I.J."/>
        </authorList>
    </citation>
    <scope>NUCLEOTIDE SEQUENCE [LARGE SCALE GENOMIC DNA]</scope>
    <source>
        <strain evidence="10">cv. Chaw 1501</strain>
        <tissue evidence="9">Young leaves</tissue>
    </source>
</reference>
<evidence type="ECO:0000313" key="10">
    <source>
        <dbReference type="Proteomes" id="UP000283530"/>
    </source>
</evidence>
<comment type="similarity">
    <text evidence="2">Belongs to the UPF0496 family.</text>
</comment>
<proteinExistence type="inferred from homology"/>
<evidence type="ECO:0000256" key="6">
    <source>
        <dbReference type="SAM" id="MobiDB-lite"/>
    </source>
</evidence>
<evidence type="ECO:0000256" key="1">
    <source>
        <dbReference type="ARBA" id="ARBA00004370"/>
    </source>
</evidence>
<dbReference type="GO" id="GO:0016020">
    <property type="term" value="C:membrane"/>
    <property type="evidence" value="ECO:0007669"/>
    <property type="project" value="UniProtKB-SubCell"/>
</dbReference>
<evidence type="ECO:0000256" key="7">
    <source>
        <dbReference type="SAM" id="Phobius"/>
    </source>
</evidence>
<dbReference type="Proteomes" id="UP000283530">
    <property type="component" value="Unassembled WGS sequence"/>
</dbReference>
<feature type="compositionally biased region" description="Basic and acidic residues" evidence="6">
    <location>
        <begin position="410"/>
        <end position="433"/>
    </location>
</feature>
<dbReference type="GO" id="GO:0046872">
    <property type="term" value="F:metal ion binding"/>
    <property type="evidence" value="ECO:0007669"/>
    <property type="project" value="InterPro"/>
</dbReference>
<dbReference type="AlphaFoldDB" id="A0A3S3QP07"/>
<dbReference type="InterPro" id="IPR007749">
    <property type="entry name" value="DUF677"/>
</dbReference>
<dbReference type="PROSITE" id="PS50846">
    <property type="entry name" value="HMA_2"/>
    <property type="match status" value="1"/>
</dbReference>
<keyword evidence="10" id="KW-1185">Reference proteome</keyword>
<name>A0A3S3QP07_9MAGN</name>
<protein>
    <submittedName>
        <fullName evidence="9">UPF0496-like protein</fullName>
    </submittedName>
</protein>
<keyword evidence="3 7" id="KW-0812">Transmembrane</keyword>
<feature type="transmembrane region" description="Helical" evidence="7">
    <location>
        <begin position="183"/>
        <end position="209"/>
    </location>
</feature>
<dbReference type="InterPro" id="IPR006121">
    <property type="entry name" value="HMA_dom"/>
</dbReference>
<dbReference type="PANTHER" id="PTHR31113:SF3">
    <property type="entry name" value="UPF0496 PROTEIN 1"/>
    <property type="match status" value="1"/>
</dbReference>
<evidence type="ECO:0000313" key="9">
    <source>
        <dbReference type="EMBL" id="RWR88147.1"/>
    </source>
</evidence>
<feature type="transmembrane region" description="Helical" evidence="7">
    <location>
        <begin position="156"/>
        <end position="177"/>
    </location>
</feature>